<accession>A0A8X6XMR9</accession>
<evidence type="ECO:0000259" key="1">
    <source>
        <dbReference type="Pfam" id="PF13843"/>
    </source>
</evidence>
<evidence type="ECO:0000313" key="3">
    <source>
        <dbReference type="Proteomes" id="UP000886998"/>
    </source>
</evidence>
<dbReference type="Proteomes" id="UP000886998">
    <property type="component" value="Unassembled WGS sequence"/>
</dbReference>
<sequence>MTWQKCILTQDEIDKYMNNLDELSELCKDGLECSDDDFDFLPDCVSSIEDSDSESEINVVHLPNYRTYWSEELGFDRIKDTMPLKKFETIRQYLHFNDNDKYLPRDHANHDKLHKIRHLYDELNKNFAKVPLERHLSIDEQIFSTKIRYYIKQYLAIKPHKWGFKFFVLCGISGFAYKLEIYSGQENNEKYRQKGEPDLGASANVVIQLARIISRNKYYKLYFDNYYTSIPLLAYLSKEGLHSLET</sequence>
<dbReference type="OrthoDB" id="6430552at2759"/>
<dbReference type="AlphaFoldDB" id="A0A8X6XMR9"/>
<gene>
    <name evidence="2" type="ORF">TNIN_336771</name>
</gene>
<feature type="domain" description="PiggyBac transposable element-derived protein" evidence="1">
    <location>
        <begin position="59"/>
        <end position="243"/>
    </location>
</feature>
<protein>
    <submittedName>
        <fullName evidence="2">DDE_Tnp_1_7 domain-containing protein</fullName>
    </submittedName>
</protein>
<organism evidence="2 3">
    <name type="scientific">Trichonephila inaurata madagascariensis</name>
    <dbReference type="NCBI Taxonomy" id="2747483"/>
    <lineage>
        <taxon>Eukaryota</taxon>
        <taxon>Metazoa</taxon>
        <taxon>Ecdysozoa</taxon>
        <taxon>Arthropoda</taxon>
        <taxon>Chelicerata</taxon>
        <taxon>Arachnida</taxon>
        <taxon>Araneae</taxon>
        <taxon>Araneomorphae</taxon>
        <taxon>Entelegynae</taxon>
        <taxon>Araneoidea</taxon>
        <taxon>Nephilidae</taxon>
        <taxon>Trichonephila</taxon>
        <taxon>Trichonephila inaurata</taxon>
    </lineage>
</organism>
<keyword evidence="3" id="KW-1185">Reference proteome</keyword>
<dbReference type="InterPro" id="IPR029526">
    <property type="entry name" value="PGBD"/>
</dbReference>
<dbReference type="PANTHER" id="PTHR47272:SF1">
    <property type="entry name" value="PIGGYBAC TRANSPOSABLE ELEMENT-DERIVED PROTEIN 3-LIKE"/>
    <property type="match status" value="1"/>
</dbReference>
<dbReference type="PANTHER" id="PTHR47272">
    <property type="entry name" value="DDE_TNP_1_7 DOMAIN-CONTAINING PROTEIN"/>
    <property type="match status" value="1"/>
</dbReference>
<proteinExistence type="predicted"/>
<comment type="caution">
    <text evidence="2">The sequence shown here is derived from an EMBL/GenBank/DDBJ whole genome shotgun (WGS) entry which is preliminary data.</text>
</comment>
<evidence type="ECO:0000313" key="2">
    <source>
        <dbReference type="EMBL" id="GFY56842.1"/>
    </source>
</evidence>
<name>A0A8X6XMR9_9ARAC</name>
<dbReference type="EMBL" id="BMAV01011169">
    <property type="protein sequence ID" value="GFY56842.1"/>
    <property type="molecule type" value="Genomic_DNA"/>
</dbReference>
<dbReference type="Pfam" id="PF13843">
    <property type="entry name" value="DDE_Tnp_1_7"/>
    <property type="match status" value="1"/>
</dbReference>
<reference evidence="2" key="1">
    <citation type="submission" date="2020-08" db="EMBL/GenBank/DDBJ databases">
        <title>Multicomponent nature underlies the extraordinary mechanical properties of spider dragline silk.</title>
        <authorList>
            <person name="Kono N."/>
            <person name="Nakamura H."/>
            <person name="Mori M."/>
            <person name="Yoshida Y."/>
            <person name="Ohtoshi R."/>
            <person name="Malay A.D."/>
            <person name="Moran D.A.P."/>
            <person name="Tomita M."/>
            <person name="Numata K."/>
            <person name="Arakawa K."/>
        </authorList>
    </citation>
    <scope>NUCLEOTIDE SEQUENCE</scope>
</reference>